<keyword evidence="2" id="KW-1185">Reference proteome</keyword>
<reference evidence="1 2" key="1">
    <citation type="journal article" date="2011" name="Nature">
        <title>A high-resolution map of human evolutionary constraint using 29 mammals.</title>
        <authorList>
            <person name="Lindblad-Toh K."/>
            <person name="Garber M."/>
            <person name="Zuk O."/>
            <person name="Lin M.F."/>
            <person name="Parker B.J."/>
            <person name="Washietl S."/>
            <person name="Kheradpour P."/>
            <person name="Ernst J."/>
            <person name="Jordan G."/>
            <person name="Mauceli E."/>
            <person name="Ward L.D."/>
            <person name="Lowe C.B."/>
            <person name="Holloway A.K."/>
            <person name="Clamp M."/>
            <person name="Gnerre S."/>
            <person name="Alfoldi J."/>
            <person name="Beal K."/>
            <person name="Chang J."/>
            <person name="Clawson H."/>
            <person name="Cuff J."/>
            <person name="Di Palma F."/>
            <person name="Fitzgerald S."/>
            <person name="Flicek P."/>
            <person name="Guttman M."/>
            <person name="Hubisz M.J."/>
            <person name="Jaffe D.B."/>
            <person name="Jungreis I."/>
            <person name="Kent W.J."/>
            <person name="Kostka D."/>
            <person name="Lara M."/>
            <person name="Martins A.L."/>
            <person name="Massingham T."/>
            <person name="Moltke I."/>
            <person name="Raney B.J."/>
            <person name="Rasmussen M.D."/>
            <person name="Robinson J."/>
            <person name="Stark A."/>
            <person name="Vilella A.J."/>
            <person name="Wen J."/>
            <person name="Xie X."/>
            <person name="Zody M.C."/>
            <person name="Baldwin J."/>
            <person name="Bloom T."/>
            <person name="Chin C.W."/>
            <person name="Heiman D."/>
            <person name="Nicol R."/>
            <person name="Nusbaum C."/>
            <person name="Young S."/>
            <person name="Wilkinson J."/>
            <person name="Worley K.C."/>
            <person name="Kovar C.L."/>
            <person name="Muzny D.M."/>
            <person name="Gibbs R.A."/>
            <person name="Cree A."/>
            <person name="Dihn H.H."/>
            <person name="Fowler G."/>
            <person name="Jhangiani S."/>
            <person name="Joshi V."/>
            <person name="Lee S."/>
            <person name="Lewis L.R."/>
            <person name="Nazareth L.V."/>
            <person name="Okwuonu G."/>
            <person name="Santibanez J."/>
            <person name="Warren W.C."/>
            <person name="Mardis E.R."/>
            <person name="Weinstock G.M."/>
            <person name="Wilson R.K."/>
            <person name="Delehaunty K."/>
            <person name="Dooling D."/>
            <person name="Fronik C."/>
            <person name="Fulton L."/>
            <person name="Fulton B."/>
            <person name="Graves T."/>
            <person name="Minx P."/>
            <person name="Sodergren E."/>
            <person name="Birney E."/>
            <person name="Margulies E.H."/>
            <person name="Herrero J."/>
            <person name="Green E.D."/>
            <person name="Haussler D."/>
            <person name="Siepel A."/>
            <person name="Goldman N."/>
            <person name="Pollard K.S."/>
            <person name="Pedersen J.S."/>
            <person name="Lander E.S."/>
            <person name="Kellis M."/>
        </authorList>
    </citation>
    <scope>NUCLEOTIDE SEQUENCE [LARGE SCALE GENOMIC DNA]</scope>
</reference>
<reference evidence="1" key="3">
    <citation type="submission" date="2025-09" db="UniProtKB">
        <authorList>
            <consortium name="Ensembl"/>
        </authorList>
    </citation>
    <scope>IDENTIFICATION</scope>
</reference>
<dbReference type="EMBL" id="AAPE02032618">
    <property type="status" value="NOT_ANNOTATED_CDS"/>
    <property type="molecule type" value="Genomic_DNA"/>
</dbReference>
<organism evidence="1 2">
    <name type="scientific">Myotis lucifugus</name>
    <name type="common">Little brown bat</name>
    <dbReference type="NCBI Taxonomy" id="59463"/>
    <lineage>
        <taxon>Eukaryota</taxon>
        <taxon>Metazoa</taxon>
        <taxon>Chordata</taxon>
        <taxon>Craniata</taxon>
        <taxon>Vertebrata</taxon>
        <taxon>Euteleostomi</taxon>
        <taxon>Mammalia</taxon>
        <taxon>Eutheria</taxon>
        <taxon>Laurasiatheria</taxon>
        <taxon>Chiroptera</taxon>
        <taxon>Yangochiroptera</taxon>
        <taxon>Vespertilionidae</taxon>
        <taxon>Myotis</taxon>
    </lineage>
</organism>
<reference evidence="1" key="2">
    <citation type="submission" date="2025-08" db="UniProtKB">
        <authorList>
            <consortium name="Ensembl"/>
        </authorList>
    </citation>
    <scope>IDENTIFICATION</scope>
</reference>
<dbReference type="Proteomes" id="UP000001074">
    <property type="component" value="Unassembled WGS sequence"/>
</dbReference>
<dbReference type="Ensembl" id="ENSMLUT00000029890.1">
    <property type="protein sequence ID" value="ENSMLUP00000021438.1"/>
    <property type="gene ID" value="ENSMLUG00000027709.1"/>
</dbReference>
<sequence length="14" mass="1514">LSSSPYSPGPQHQE</sequence>
<accession>G1QCK5</accession>
<protein>
    <submittedName>
        <fullName evidence="1">Uncharacterized protein</fullName>
    </submittedName>
</protein>
<name>G1QCK5_MYOLU</name>
<dbReference type="InParanoid" id="G1QCK5"/>
<proteinExistence type="predicted"/>
<evidence type="ECO:0000313" key="2">
    <source>
        <dbReference type="Proteomes" id="UP000001074"/>
    </source>
</evidence>
<evidence type="ECO:0000313" key="1">
    <source>
        <dbReference type="Ensembl" id="ENSMLUP00000021438.1"/>
    </source>
</evidence>